<dbReference type="EMBL" id="JAHFXS010001585">
    <property type="protein sequence ID" value="KAG9976651.1"/>
    <property type="molecule type" value="Genomic_DNA"/>
</dbReference>
<feature type="region of interest" description="Disordered" evidence="1">
    <location>
        <begin position="55"/>
        <end position="74"/>
    </location>
</feature>
<evidence type="ECO:0000259" key="2">
    <source>
        <dbReference type="PROSITE" id="PS50010"/>
    </source>
</evidence>
<feature type="compositionally biased region" description="Polar residues" evidence="1">
    <location>
        <begin position="60"/>
        <end position="74"/>
    </location>
</feature>
<dbReference type="GO" id="GO:0005085">
    <property type="term" value="F:guanyl-nucleotide exchange factor activity"/>
    <property type="evidence" value="ECO:0007669"/>
    <property type="project" value="InterPro"/>
</dbReference>
<gene>
    <name evidence="3" type="ORF">KCU98_g10586</name>
</gene>
<evidence type="ECO:0000256" key="1">
    <source>
        <dbReference type="SAM" id="MobiDB-lite"/>
    </source>
</evidence>
<proteinExistence type="predicted"/>
<organism evidence="3 4">
    <name type="scientific">Aureobasidium melanogenum</name>
    <name type="common">Aureobasidium pullulans var. melanogenum</name>
    <dbReference type="NCBI Taxonomy" id="46634"/>
    <lineage>
        <taxon>Eukaryota</taxon>
        <taxon>Fungi</taxon>
        <taxon>Dikarya</taxon>
        <taxon>Ascomycota</taxon>
        <taxon>Pezizomycotina</taxon>
        <taxon>Dothideomycetes</taxon>
        <taxon>Dothideomycetidae</taxon>
        <taxon>Dothideales</taxon>
        <taxon>Saccotheciaceae</taxon>
        <taxon>Aureobasidium</taxon>
    </lineage>
</organism>
<feature type="region of interest" description="Disordered" evidence="1">
    <location>
        <begin position="255"/>
        <end position="304"/>
    </location>
</feature>
<keyword evidence="4" id="KW-1185">Reference proteome</keyword>
<dbReference type="InterPro" id="IPR035899">
    <property type="entry name" value="DBL_dom_sf"/>
</dbReference>
<reference evidence="3" key="2">
    <citation type="submission" date="2021-08" db="EMBL/GenBank/DDBJ databases">
        <authorList>
            <person name="Gostincar C."/>
            <person name="Sun X."/>
            <person name="Song Z."/>
            <person name="Gunde-Cimerman N."/>
        </authorList>
    </citation>
    <scope>NUCLEOTIDE SEQUENCE</scope>
    <source>
        <strain evidence="3">EXF-9298</strain>
    </source>
</reference>
<evidence type="ECO:0000313" key="4">
    <source>
        <dbReference type="Proteomes" id="UP000729357"/>
    </source>
</evidence>
<feature type="non-terminal residue" evidence="3">
    <location>
        <position position="330"/>
    </location>
</feature>
<dbReference type="PROSITE" id="PS50010">
    <property type="entry name" value="DH_2"/>
    <property type="match status" value="1"/>
</dbReference>
<name>A0A9P8JSV3_AURME</name>
<feature type="compositionally biased region" description="Basic residues" evidence="1">
    <location>
        <begin position="258"/>
        <end position="267"/>
    </location>
</feature>
<sequence length="330" mass="35748">MAYVLSLMPQSPLGSPYDQRSYERSWSSLGSTGTVHHRRSRQLSVGSLTSAASVCGPSWRSPSSHGTPLRSTSYSDFENGTYPAALHRPTASVSRPVSVPPAVPQPISVATPLPSPAESEPILGTPALNSALEFVDEERGEWEEGHALLESDIYDSSVSNVESPIADYGTGRSSLTSHQPFSRWMNTLKLKKASYKSRVRPKLDTLFSNQPVITSPEPSVRGHRKSESWASSANFVTAVKSATMTVASASIAPLSRSASKRSGHPRLCRGSSGMFESEPRSSTDSGRPSLSLVIDDAAHQRAKKRREKVEELIKTEESYLADLKALSSVY</sequence>
<reference evidence="3" key="1">
    <citation type="journal article" date="2021" name="J Fungi (Basel)">
        <title>Virulence traits and population genomics of the black yeast Aureobasidium melanogenum.</title>
        <authorList>
            <person name="Cernosa A."/>
            <person name="Sun X."/>
            <person name="Gostincar C."/>
            <person name="Fang C."/>
            <person name="Gunde-Cimerman N."/>
            <person name="Song Z."/>
        </authorList>
    </citation>
    <scope>NUCLEOTIDE SEQUENCE</scope>
    <source>
        <strain evidence="3">EXF-9298</strain>
    </source>
</reference>
<evidence type="ECO:0000313" key="3">
    <source>
        <dbReference type="EMBL" id="KAG9976651.1"/>
    </source>
</evidence>
<dbReference type="AlphaFoldDB" id="A0A9P8JSV3"/>
<dbReference type="Proteomes" id="UP000729357">
    <property type="component" value="Unassembled WGS sequence"/>
</dbReference>
<dbReference type="SUPFAM" id="SSF48065">
    <property type="entry name" value="DBL homology domain (DH-domain)"/>
    <property type="match status" value="1"/>
</dbReference>
<dbReference type="InterPro" id="IPR000219">
    <property type="entry name" value="DH_dom"/>
</dbReference>
<comment type="caution">
    <text evidence="3">The sequence shown here is derived from an EMBL/GenBank/DDBJ whole genome shotgun (WGS) entry which is preliminary data.</text>
</comment>
<protein>
    <recommendedName>
        <fullName evidence="2">DH domain-containing protein</fullName>
    </recommendedName>
</protein>
<accession>A0A9P8JSV3</accession>
<feature type="domain" description="DH" evidence="2">
    <location>
        <begin position="304"/>
        <end position="330"/>
    </location>
</feature>